<organism evidence="2 3">
    <name type="scientific">Planomicrobium soli</name>
    <dbReference type="NCBI Taxonomy" id="1176648"/>
    <lineage>
        <taxon>Bacteria</taxon>
        <taxon>Bacillati</taxon>
        <taxon>Bacillota</taxon>
        <taxon>Bacilli</taxon>
        <taxon>Bacillales</taxon>
        <taxon>Caryophanaceae</taxon>
        <taxon>Planomicrobium</taxon>
    </lineage>
</organism>
<feature type="chain" id="PRO_5015142321" description="SurA-like protein" evidence="1">
    <location>
        <begin position="25"/>
        <end position="183"/>
    </location>
</feature>
<dbReference type="RefSeq" id="WP_106531592.1">
    <property type="nucleotide sequence ID" value="NZ_PYAT01000001.1"/>
</dbReference>
<reference evidence="2 3" key="1">
    <citation type="submission" date="2018-03" db="EMBL/GenBank/DDBJ databases">
        <title>Genomic Encyclopedia of Type Strains, Phase III (KMG-III): the genomes of soil and plant-associated and newly described type strains.</title>
        <authorList>
            <person name="Whitman W."/>
        </authorList>
    </citation>
    <scope>NUCLEOTIDE SEQUENCE [LARGE SCALE GENOMIC DNA]</scope>
    <source>
        <strain evidence="2 3">CGMCC 1.12259</strain>
    </source>
</reference>
<dbReference type="SUPFAM" id="SSF109998">
    <property type="entry name" value="Triger factor/SurA peptide-binding domain-like"/>
    <property type="match status" value="1"/>
</dbReference>
<name>A0A2P8H6D3_9BACL</name>
<dbReference type="AlphaFoldDB" id="A0A2P8H6D3"/>
<accession>A0A2P8H6D3</accession>
<evidence type="ECO:0000313" key="3">
    <source>
        <dbReference type="Proteomes" id="UP000242682"/>
    </source>
</evidence>
<dbReference type="Proteomes" id="UP000242682">
    <property type="component" value="Unassembled WGS sequence"/>
</dbReference>
<evidence type="ECO:0000256" key="1">
    <source>
        <dbReference type="SAM" id="SignalP"/>
    </source>
</evidence>
<protein>
    <recommendedName>
        <fullName evidence="4">SurA-like protein</fullName>
    </recommendedName>
</protein>
<evidence type="ECO:0000313" key="2">
    <source>
        <dbReference type="EMBL" id="PSL41782.1"/>
    </source>
</evidence>
<proteinExistence type="predicted"/>
<dbReference type="EMBL" id="PYAT01000001">
    <property type="protein sequence ID" value="PSL41782.1"/>
    <property type="molecule type" value="Genomic_DNA"/>
</dbReference>
<comment type="caution">
    <text evidence="2">The sequence shown here is derived from an EMBL/GenBank/DDBJ whole genome shotgun (WGS) entry which is preliminary data.</text>
</comment>
<gene>
    <name evidence="2" type="ORF">B0H99_10125</name>
</gene>
<dbReference type="PROSITE" id="PS51257">
    <property type="entry name" value="PROKAR_LIPOPROTEIN"/>
    <property type="match status" value="1"/>
</dbReference>
<dbReference type="OrthoDB" id="2438315at2"/>
<keyword evidence="3" id="KW-1185">Reference proteome</keyword>
<evidence type="ECO:0008006" key="4">
    <source>
        <dbReference type="Google" id="ProtNLM"/>
    </source>
</evidence>
<keyword evidence="1" id="KW-0732">Signal</keyword>
<sequence>MKYILLFIVSVVLVACSSTNPENAETDVEAASEAKDSDVVAIVKGKEITLKKVRALHSVEEKNIPLLVDMYIQDEIMVLEAKTRGIDVSDDIESIETIFPFGSTGNEDYFETQAEYLGITAEEYYEVYFKERMERDAYINRLMEDQFDMENVEEVPSEARDKELNDFVSSLWKKYKKDIEIRL</sequence>
<dbReference type="InterPro" id="IPR027304">
    <property type="entry name" value="Trigger_fact/SurA_dom_sf"/>
</dbReference>
<feature type="signal peptide" evidence="1">
    <location>
        <begin position="1"/>
        <end position="24"/>
    </location>
</feature>